<name>A0AAU7DYU8_9MICO</name>
<dbReference type="NCBIfam" id="TIGR01003">
    <property type="entry name" value="PTS_HPr_family"/>
    <property type="match status" value="1"/>
</dbReference>
<dbReference type="EC" id="2.7.1.121" evidence="4"/>
<dbReference type="SUPFAM" id="SSF53062">
    <property type="entry name" value="PTS system fructose IIA component-like"/>
    <property type="match status" value="1"/>
</dbReference>
<dbReference type="CDD" id="cd00367">
    <property type="entry name" value="PTS-HPr_like"/>
    <property type="match status" value="1"/>
</dbReference>
<protein>
    <recommendedName>
        <fullName evidence="5">Phosphocarrier protein HPr</fullName>
        <ecNumber evidence="4">2.7.1.121</ecNumber>
    </recommendedName>
</protein>
<evidence type="ECO:0000256" key="2">
    <source>
        <dbReference type="ARBA" id="ARBA00002788"/>
    </source>
</evidence>
<dbReference type="InterPro" id="IPR012844">
    <property type="entry name" value="DhaM_N"/>
</dbReference>
<dbReference type="InterPro" id="IPR035895">
    <property type="entry name" value="HPr-like_sf"/>
</dbReference>
<dbReference type="Pfam" id="PF03610">
    <property type="entry name" value="EIIA-man"/>
    <property type="match status" value="1"/>
</dbReference>
<comment type="function">
    <text evidence="3">General (non sugar-specific) component of the phosphoenolpyruvate-dependent sugar phosphotransferase system (sugar PTS). This major carbohydrate active-transport system catalyzes the phosphorylation of incoming sugar substrates concomitantly with their translocation across the cell membrane. The phosphoryl group from phosphoenolpyruvate (PEP) is transferred to the phosphoryl carrier protein HPr by enzyme I. Phospho-HPr then transfers it to the PTS EIIA domain.</text>
</comment>
<dbReference type="PANTHER" id="PTHR38594">
    <property type="entry name" value="PEP-DEPENDENT DIHYDROXYACETONE KINASE, PHOSPHORYL DONOR SUBUNIT DHAM"/>
    <property type="match status" value="1"/>
</dbReference>
<sequence length="255" mass="25704">MTNLVSLVLVSHSEQLAQGAAELAGQMAPKVRIEYAGGLEDGSLGTSFDDISAAIEAAAGFSDTDDDETQSLHEVVVICDLGSAILSTESVLEFLPEELVGKVTLADAPFVEGAIAAAVTANSGASAADVTKAGEDAANIFGNVDKAKQAPKPTFEPSLETKSNGPVTAQVTVANELGLHARPAAVLARLVAEYSAEVEINGINGASVLEIMKLGAVGGDNLSITAKGAQAAEVVAAVVDAITQGFGELATAQVS</sequence>
<evidence type="ECO:0000256" key="6">
    <source>
        <dbReference type="ARBA" id="ARBA00022679"/>
    </source>
</evidence>
<dbReference type="EMBL" id="CP146203">
    <property type="protein sequence ID" value="XBH22455.1"/>
    <property type="molecule type" value="Genomic_DNA"/>
</dbReference>
<dbReference type="PROSITE" id="PS51350">
    <property type="entry name" value="PTS_HPR_DOM"/>
    <property type="match status" value="1"/>
</dbReference>
<evidence type="ECO:0000256" key="4">
    <source>
        <dbReference type="ARBA" id="ARBA00012095"/>
    </source>
</evidence>
<comment type="catalytic activity">
    <reaction evidence="1">
        <text>dihydroxyacetone + phosphoenolpyruvate = dihydroxyacetone phosphate + pyruvate</text>
        <dbReference type="Rhea" id="RHEA:18381"/>
        <dbReference type="ChEBI" id="CHEBI:15361"/>
        <dbReference type="ChEBI" id="CHEBI:16016"/>
        <dbReference type="ChEBI" id="CHEBI:57642"/>
        <dbReference type="ChEBI" id="CHEBI:58702"/>
        <dbReference type="EC" id="2.7.1.121"/>
    </reaction>
</comment>
<dbReference type="InterPro" id="IPR000032">
    <property type="entry name" value="HPr-like"/>
</dbReference>
<evidence type="ECO:0000256" key="1">
    <source>
        <dbReference type="ARBA" id="ARBA00001113"/>
    </source>
</evidence>
<evidence type="ECO:0000259" key="9">
    <source>
        <dbReference type="PROSITE" id="PS51350"/>
    </source>
</evidence>
<dbReference type="GO" id="GO:0047324">
    <property type="term" value="F:phosphoenolpyruvate-glycerone phosphotransferase activity"/>
    <property type="evidence" value="ECO:0007669"/>
    <property type="project" value="UniProtKB-EC"/>
</dbReference>
<dbReference type="SUPFAM" id="SSF55594">
    <property type="entry name" value="HPr-like"/>
    <property type="match status" value="1"/>
</dbReference>
<dbReference type="PRINTS" id="PR00107">
    <property type="entry name" value="PHOSPHOCPHPR"/>
</dbReference>
<keyword evidence="10" id="KW-0418">Kinase</keyword>
<feature type="domain" description="HPr" evidence="9">
    <location>
        <begin position="166"/>
        <end position="249"/>
    </location>
</feature>
<keyword evidence="6 10" id="KW-0808">Transferase</keyword>
<gene>
    <name evidence="10" type="primary">dhaM</name>
    <name evidence="10" type="ORF">V5R04_04315</name>
</gene>
<reference evidence="10" key="1">
    <citation type="submission" date="2024-02" db="EMBL/GenBank/DDBJ databases">
        <title>Tomenella chthoni gen. nov. sp. nov., a member of the family Jonesiaceae isolated from bat guano.</title>
        <authorList>
            <person name="Miller S.L."/>
            <person name="King J."/>
            <person name="Sankaranarayanan K."/>
            <person name="Lawson P.A."/>
        </authorList>
    </citation>
    <scope>NUCLEOTIDE SEQUENCE</scope>
    <source>
        <strain evidence="10">BS-20</strain>
    </source>
</reference>
<evidence type="ECO:0000256" key="5">
    <source>
        <dbReference type="ARBA" id="ARBA00020422"/>
    </source>
</evidence>
<dbReference type="InterPro" id="IPR001020">
    <property type="entry name" value="PTS_HPr_His_P_site"/>
</dbReference>
<proteinExistence type="predicted"/>
<dbReference type="AlphaFoldDB" id="A0AAU7DYU8"/>
<comment type="subunit">
    <text evidence="7">Homodimer. The dihydroxyacetone kinase complex is composed of a homodimer of DhaM, a homodimer of DhaK and the subunit DhaL.</text>
</comment>
<dbReference type="PROSITE" id="PS00369">
    <property type="entry name" value="PTS_HPR_HIS"/>
    <property type="match status" value="1"/>
</dbReference>
<dbReference type="InterPro" id="IPR004701">
    <property type="entry name" value="PTS_EIIA_man-typ"/>
</dbReference>
<dbReference type="GO" id="GO:0016020">
    <property type="term" value="C:membrane"/>
    <property type="evidence" value="ECO:0007669"/>
    <property type="project" value="InterPro"/>
</dbReference>
<accession>A0AAU7DYU8</accession>
<evidence type="ECO:0000256" key="3">
    <source>
        <dbReference type="ARBA" id="ARBA00003681"/>
    </source>
</evidence>
<evidence type="ECO:0000259" key="8">
    <source>
        <dbReference type="PROSITE" id="PS51096"/>
    </source>
</evidence>
<evidence type="ECO:0000313" key="10">
    <source>
        <dbReference type="EMBL" id="XBH22455.1"/>
    </source>
</evidence>
<dbReference type="GO" id="GO:0019563">
    <property type="term" value="P:glycerol catabolic process"/>
    <property type="evidence" value="ECO:0007669"/>
    <property type="project" value="InterPro"/>
</dbReference>
<dbReference type="NCBIfam" id="TIGR02364">
    <property type="entry name" value="dha_pts"/>
    <property type="match status" value="1"/>
</dbReference>
<dbReference type="Gene3D" id="3.40.50.510">
    <property type="entry name" value="Phosphotransferase system, mannose-type IIA component"/>
    <property type="match status" value="1"/>
</dbReference>
<dbReference type="Pfam" id="PF00381">
    <property type="entry name" value="PTS-HPr"/>
    <property type="match status" value="1"/>
</dbReference>
<dbReference type="PROSITE" id="PS51096">
    <property type="entry name" value="PTS_EIIA_TYPE_4"/>
    <property type="match status" value="1"/>
</dbReference>
<dbReference type="GO" id="GO:0009401">
    <property type="term" value="P:phosphoenolpyruvate-dependent sugar phosphotransferase system"/>
    <property type="evidence" value="ECO:0007669"/>
    <property type="project" value="InterPro"/>
</dbReference>
<dbReference type="PANTHER" id="PTHR38594:SF1">
    <property type="entry name" value="PEP-DEPENDENT DIHYDROXYACETONE KINASE, PHOSPHORYL DONOR SUBUNIT DHAM"/>
    <property type="match status" value="1"/>
</dbReference>
<organism evidence="10">
    <name type="scientific">Jonesiaceae bacterium BS-20</name>
    <dbReference type="NCBI Taxonomy" id="3120821"/>
    <lineage>
        <taxon>Bacteria</taxon>
        <taxon>Bacillati</taxon>
        <taxon>Actinomycetota</taxon>
        <taxon>Actinomycetes</taxon>
        <taxon>Micrococcales</taxon>
        <taxon>Jonesiaceae</taxon>
    </lineage>
</organism>
<feature type="domain" description="PTS EIIA type-4" evidence="8">
    <location>
        <begin position="4"/>
        <end position="155"/>
    </location>
</feature>
<dbReference type="Gene3D" id="3.30.1340.10">
    <property type="entry name" value="HPr-like"/>
    <property type="match status" value="1"/>
</dbReference>
<evidence type="ECO:0000256" key="7">
    <source>
        <dbReference type="ARBA" id="ARBA00046577"/>
    </source>
</evidence>
<dbReference type="InterPro" id="IPR036662">
    <property type="entry name" value="PTS_EIIA_man-typ_sf"/>
</dbReference>
<dbReference type="InterPro" id="IPR039643">
    <property type="entry name" value="DhaM"/>
</dbReference>
<comment type="function">
    <text evidence="2">Component of the dihydroxyacetone kinase complex, which is responsible for the phosphoenolpyruvate (PEP)-dependent phosphorylation of dihydroxyacetone. DhaM serves as the phosphoryl donor. Is phosphorylated by phosphoenolpyruvate in an EI- and HPr-dependent reaction, and a phosphorelay system on histidine residues finally leads to phosphoryl transfer to DhaL and dihydroxyacetone.</text>
</comment>